<dbReference type="PANTHER" id="PTHR45913">
    <property type="entry name" value="EPM2A-INTERACTING PROTEIN 1"/>
    <property type="match status" value="1"/>
</dbReference>
<reference evidence="1 2" key="1">
    <citation type="journal article" date="2014" name="Nat. Genet.">
        <title>Genome and transcriptome of the porcine whipworm Trichuris suis.</title>
        <authorList>
            <person name="Jex A.R."/>
            <person name="Nejsum P."/>
            <person name="Schwarz E.M."/>
            <person name="Hu L."/>
            <person name="Young N.D."/>
            <person name="Hall R.S."/>
            <person name="Korhonen P.K."/>
            <person name="Liao S."/>
            <person name="Thamsborg S."/>
            <person name="Xia J."/>
            <person name="Xu P."/>
            <person name="Wang S."/>
            <person name="Scheerlinck J.P."/>
            <person name="Hofmann A."/>
            <person name="Sternberg P.W."/>
            <person name="Wang J."/>
            <person name="Gasser R.B."/>
        </authorList>
    </citation>
    <scope>NUCLEOTIDE SEQUENCE [LARGE SCALE GENOMIC DNA]</scope>
    <source>
        <strain evidence="1">DCEP-RM93M</strain>
    </source>
</reference>
<accession>A0A085LLW6</accession>
<dbReference type="AlphaFoldDB" id="A0A085LLW6"/>
<dbReference type="InterPro" id="IPR012337">
    <property type="entry name" value="RNaseH-like_sf"/>
</dbReference>
<name>A0A085LLW6_9BILA</name>
<protein>
    <recommendedName>
        <fullName evidence="3">DUF4371 domain-containing protein</fullName>
    </recommendedName>
</protein>
<proteinExistence type="predicted"/>
<evidence type="ECO:0000313" key="1">
    <source>
        <dbReference type="EMBL" id="KFD45962.1"/>
    </source>
</evidence>
<dbReference type="PANTHER" id="PTHR45913:SF22">
    <property type="entry name" value="SCAN BOX DOMAIN-CONTAINING PROTEIN"/>
    <property type="match status" value="1"/>
</dbReference>
<evidence type="ECO:0008006" key="3">
    <source>
        <dbReference type="Google" id="ProtNLM"/>
    </source>
</evidence>
<evidence type="ECO:0000313" key="2">
    <source>
        <dbReference type="Proteomes" id="UP000030764"/>
    </source>
</evidence>
<dbReference type="EMBL" id="KL363407">
    <property type="protein sequence ID" value="KFD45962.1"/>
    <property type="molecule type" value="Genomic_DNA"/>
</dbReference>
<dbReference type="Proteomes" id="UP000030764">
    <property type="component" value="Unassembled WGS sequence"/>
</dbReference>
<gene>
    <name evidence="1" type="ORF">M513_13169</name>
</gene>
<organism evidence="1 2">
    <name type="scientific">Trichuris suis</name>
    <name type="common">pig whipworm</name>
    <dbReference type="NCBI Taxonomy" id="68888"/>
    <lineage>
        <taxon>Eukaryota</taxon>
        <taxon>Metazoa</taxon>
        <taxon>Ecdysozoa</taxon>
        <taxon>Nematoda</taxon>
        <taxon>Enoplea</taxon>
        <taxon>Dorylaimia</taxon>
        <taxon>Trichinellida</taxon>
        <taxon>Trichuridae</taxon>
        <taxon>Trichuris</taxon>
    </lineage>
</organism>
<sequence length="240" mass="27544">MAEDIEEQLVCLLRSKKFSLQLDETLLQDNDALLMVYVRFRRGTELTEEMLFARRIKTDVTGLSIFEEMKGYLREKNIPAENITACATDGAACMVGRYRGFIAYLKKPVPTVFTVHCIIHREHLVSKNLGGRLQQTLSHVIQVVNFIKSSPHQDLLFHQLCEENGEEFRNLLMHTEVRWLSKGNCLQRFVTLWDSVVTFLPSAERQKILEAKGDIQQDLRIRGGYVPGVTADNSERFINA</sequence>
<dbReference type="SUPFAM" id="SSF53098">
    <property type="entry name" value="Ribonuclease H-like"/>
    <property type="match status" value="1"/>
</dbReference>
<keyword evidence="2" id="KW-1185">Reference proteome</keyword>